<keyword evidence="2" id="KW-1185">Reference proteome</keyword>
<dbReference type="RefSeq" id="YP_010761304.1">
    <property type="nucleotide sequence ID" value="NC_073594.1"/>
</dbReference>
<protein>
    <submittedName>
        <fullName evidence="1">Head-to-tail adaptor</fullName>
    </submittedName>
</protein>
<accession>A0A9E7V2G9</accession>
<dbReference type="EMBL" id="OP580516">
    <property type="protein sequence ID" value="UYM26560.1"/>
    <property type="molecule type" value="Genomic_DNA"/>
</dbReference>
<dbReference type="KEGG" id="vg:80034675"/>
<gene>
    <name evidence="1" type="primary">11</name>
    <name evidence="1" type="ORF">SEA_BAUER_11</name>
</gene>
<organism evidence="1 2">
    <name type="scientific">Arthrobacter phage Bauer</name>
    <dbReference type="NCBI Taxonomy" id="2985648"/>
    <lineage>
        <taxon>Viruses</taxon>
        <taxon>Duplodnaviria</taxon>
        <taxon>Heunggongvirae</taxon>
        <taxon>Uroviricota</taxon>
        <taxon>Caudoviricetes</taxon>
        <taxon>Bauervirus</taxon>
        <taxon>Bauervirus bauer</taxon>
    </lineage>
</organism>
<name>A0A9E7V2G9_9CAUD</name>
<proteinExistence type="predicted"/>
<sequence>MASDYATLADLKAHWPALPFESESEAQQKLHEASVEVRANYPEVDQRITVPVVDGGMDPEVPKLVVNRMVKRALDVSSEAPTAGFESIQFGAGPFTMGGQVHNPDGNVYLSAADKRLLGRSRPRRQAFTIHPGG</sequence>
<dbReference type="GeneID" id="80034675"/>
<evidence type="ECO:0000313" key="2">
    <source>
        <dbReference type="Proteomes" id="UP001156221"/>
    </source>
</evidence>
<dbReference type="Proteomes" id="UP001156221">
    <property type="component" value="Segment"/>
</dbReference>
<reference evidence="1" key="1">
    <citation type="submission" date="2022-10" db="EMBL/GenBank/DDBJ databases">
        <authorList>
            <person name="Shreffler J."/>
            <person name="Spring A.M."/>
            <person name="Klyczek K."/>
            <person name="Garlena R.A."/>
            <person name="Russell D.A."/>
            <person name="Pope W.H."/>
            <person name="Jacobs-Sera D."/>
            <person name="Hatfull G.F."/>
        </authorList>
    </citation>
    <scope>NUCLEOTIDE SEQUENCE</scope>
</reference>
<evidence type="ECO:0000313" key="1">
    <source>
        <dbReference type="EMBL" id="UYM26560.1"/>
    </source>
</evidence>